<dbReference type="PROSITE" id="PS51257">
    <property type="entry name" value="PROKAR_LIPOPROTEIN"/>
    <property type="match status" value="1"/>
</dbReference>
<dbReference type="KEGG" id="cfh:C1707_11590"/>
<reference evidence="1 4" key="2">
    <citation type="submission" date="2018-01" db="EMBL/GenBank/DDBJ databases">
        <title>Complete genome sequence of Caulobacter flavus RHGG3.</title>
        <authorList>
            <person name="Yang E."/>
        </authorList>
    </citation>
    <scope>NUCLEOTIDE SEQUENCE [LARGE SCALE GENOMIC DNA]</scope>
    <source>
        <strain evidence="1 4">RHGG3</strain>
    </source>
</reference>
<gene>
    <name evidence="1" type="ORF">C1707_11590</name>
    <name evidence="2" type="ORF">CFHF_08005</name>
</gene>
<dbReference type="EMBL" id="PJRQ01000015">
    <property type="protein sequence ID" value="PLR17761.1"/>
    <property type="molecule type" value="Genomic_DNA"/>
</dbReference>
<dbReference type="AlphaFoldDB" id="A0A2N5CVD3"/>
<dbReference type="Proteomes" id="UP000234483">
    <property type="component" value="Unassembled WGS sequence"/>
</dbReference>
<evidence type="ECO:0008006" key="5">
    <source>
        <dbReference type="Google" id="ProtNLM"/>
    </source>
</evidence>
<name>A0A2N5CVD3_9CAUL</name>
<dbReference type="EMBL" id="CP026100">
    <property type="protein sequence ID" value="AYV46853.1"/>
    <property type="molecule type" value="Genomic_DNA"/>
</dbReference>
<accession>A0A2N5CVD3</accession>
<dbReference type="RefSeq" id="WP_101712495.1">
    <property type="nucleotide sequence ID" value="NZ_CP026100.1"/>
</dbReference>
<organism evidence="2 3">
    <name type="scientific">Caulobacter flavus</name>
    <dbReference type="NCBI Taxonomy" id="1679497"/>
    <lineage>
        <taxon>Bacteria</taxon>
        <taxon>Pseudomonadati</taxon>
        <taxon>Pseudomonadota</taxon>
        <taxon>Alphaproteobacteria</taxon>
        <taxon>Caulobacterales</taxon>
        <taxon>Caulobacteraceae</taxon>
        <taxon>Caulobacter</taxon>
    </lineage>
</organism>
<dbReference type="Proteomes" id="UP000281192">
    <property type="component" value="Chromosome"/>
</dbReference>
<keyword evidence="4" id="KW-1185">Reference proteome</keyword>
<evidence type="ECO:0000313" key="2">
    <source>
        <dbReference type="EMBL" id="PLR17761.1"/>
    </source>
</evidence>
<protein>
    <recommendedName>
        <fullName evidence="5">Lipoprotein</fullName>
    </recommendedName>
</protein>
<evidence type="ECO:0000313" key="1">
    <source>
        <dbReference type="EMBL" id="AYV46853.1"/>
    </source>
</evidence>
<proteinExistence type="predicted"/>
<evidence type="ECO:0000313" key="3">
    <source>
        <dbReference type="Proteomes" id="UP000234483"/>
    </source>
</evidence>
<reference evidence="2 3" key="1">
    <citation type="submission" date="2017-12" db="EMBL/GenBank/DDBJ databases">
        <title>The genome sequence of Caulobacter flavus CGMCC1 15093.</title>
        <authorList>
            <person name="Gao J."/>
            <person name="Mao X."/>
            <person name="Sun J."/>
        </authorList>
    </citation>
    <scope>NUCLEOTIDE SEQUENCE [LARGE SCALE GENOMIC DNA]</scope>
    <source>
        <strain evidence="2 3">CGMCC1 15093</strain>
    </source>
</reference>
<sequence length="124" mass="13629">MGVFFNRRVLLAGLLLSGCVTVGSRPPRLLPADPDLYGELEPLVTVRSEADGLVIGLRSRGCLRREDLRFFVDRRDGIADVAFARRRLETCGTGEAAGVADFRFGWSELNLTGARAVRVLNPVR</sequence>
<evidence type="ECO:0000313" key="4">
    <source>
        <dbReference type="Proteomes" id="UP000281192"/>
    </source>
</evidence>
<dbReference type="OrthoDB" id="7190364at2"/>